<feature type="compositionally biased region" description="Basic and acidic residues" evidence="1">
    <location>
        <begin position="31"/>
        <end position="44"/>
    </location>
</feature>
<feature type="domain" description="TFIIS central" evidence="3">
    <location>
        <begin position="289"/>
        <end position="441"/>
    </location>
</feature>
<feature type="region of interest" description="Disordered" evidence="1">
    <location>
        <begin position="215"/>
        <end position="264"/>
    </location>
</feature>
<dbReference type="InterPro" id="IPR043151">
    <property type="entry name" value="BAH_sf"/>
</dbReference>
<reference evidence="4 5" key="1">
    <citation type="submission" date="2017-07" db="EMBL/GenBank/DDBJ databases">
        <title>An improved, manually edited Actinidia chinensis var. chinensis (kiwifruit) genome highlights the challenges associated with draft genomes and gene prediction in plants.</title>
        <authorList>
            <person name="Pilkington S."/>
            <person name="Crowhurst R."/>
            <person name="Hilario E."/>
            <person name="Nardozza S."/>
            <person name="Fraser L."/>
            <person name="Peng Y."/>
            <person name="Gunaseelan K."/>
            <person name="Simpson R."/>
            <person name="Tahir J."/>
            <person name="Deroles S."/>
            <person name="Templeton K."/>
            <person name="Luo Z."/>
            <person name="Davy M."/>
            <person name="Cheng C."/>
            <person name="Mcneilage M."/>
            <person name="Scaglione D."/>
            <person name="Liu Y."/>
            <person name="Zhang Q."/>
            <person name="Datson P."/>
            <person name="De Silva N."/>
            <person name="Gardiner S."/>
            <person name="Bassett H."/>
            <person name="Chagne D."/>
            <person name="Mccallum J."/>
            <person name="Dzierzon H."/>
            <person name="Deng C."/>
            <person name="Wang Y.-Y."/>
            <person name="Barron N."/>
            <person name="Manako K."/>
            <person name="Bowen J."/>
            <person name="Foster T."/>
            <person name="Erridge Z."/>
            <person name="Tiffin H."/>
            <person name="Waite C."/>
            <person name="Davies K."/>
            <person name="Grierson E."/>
            <person name="Laing W."/>
            <person name="Kirk R."/>
            <person name="Chen X."/>
            <person name="Wood M."/>
            <person name="Montefiori M."/>
            <person name="Brummell D."/>
            <person name="Schwinn K."/>
            <person name="Catanach A."/>
            <person name="Fullerton C."/>
            <person name="Li D."/>
            <person name="Meiyalaghan S."/>
            <person name="Nieuwenhuizen N."/>
            <person name="Read N."/>
            <person name="Prakash R."/>
            <person name="Hunter D."/>
            <person name="Zhang H."/>
            <person name="Mckenzie M."/>
            <person name="Knabel M."/>
            <person name="Harris A."/>
            <person name="Allan A."/>
            <person name="Chen A."/>
            <person name="Janssen B."/>
            <person name="Plunkett B."/>
            <person name="Dwamena C."/>
            <person name="Voogd C."/>
            <person name="Leif D."/>
            <person name="Lafferty D."/>
            <person name="Souleyre E."/>
            <person name="Varkonyi-Gasic E."/>
            <person name="Gambi F."/>
            <person name="Hanley J."/>
            <person name="Yao J.-L."/>
            <person name="Cheung J."/>
            <person name="David K."/>
            <person name="Warren B."/>
            <person name="Marsh K."/>
            <person name="Snowden K."/>
            <person name="Lin-Wang K."/>
            <person name="Brian L."/>
            <person name="Martinez-Sanchez M."/>
            <person name="Wang M."/>
            <person name="Ileperuma N."/>
            <person name="Macnee N."/>
            <person name="Campin R."/>
            <person name="Mcatee P."/>
            <person name="Drummond R."/>
            <person name="Espley R."/>
            <person name="Ireland H."/>
            <person name="Wu R."/>
            <person name="Atkinson R."/>
            <person name="Karunairetnam S."/>
            <person name="Bulley S."/>
            <person name="Chunkath S."/>
            <person name="Hanley Z."/>
            <person name="Storey R."/>
            <person name="Thrimawithana A."/>
            <person name="Thomson S."/>
            <person name="David C."/>
            <person name="Testolin R."/>
        </authorList>
    </citation>
    <scope>NUCLEOTIDE SEQUENCE [LARGE SCALE GENOMIC DNA]</scope>
    <source>
        <strain evidence="5">cv. Red5</strain>
        <tissue evidence="4">Young leaf</tissue>
    </source>
</reference>
<gene>
    <name evidence="4" type="ORF">CEY00_Acc15681</name>
</gene>
<accession>A0A2R6QNA5</accession>
<dbReference type="PANTHER" id="PTHR46871:SF1">
    <property type="entry name" value="BROMO-ADJACENT HOMOLOGY (BAH) DOMAIN-CONTAINING PROTEIN"/>
    <property type="match status" value="1"/>
</dbReference>
<feature type="compositionally biased region" description="Basic and acidic residues" evidence="1">
    <location>
        <begin position="12"/>
        <end position="24"/>
    </location>
</feature>
<dbReference type="InterPro" id="IPR003618">
    <property type="entry name" value="TFIIS_cen_dom"/>
</dbReference>
<feature type="region of interest" description="Disordered" evidence="1">
    <location>
        <begin position="311"/>
        <end position="346"/>
    </location>
</feature>
<dbReference type="SMART" id="SM00510">
    <property type="entry name" value="TFS2M"/>
    <property type="match status" value="1"/>
</dbReference>
<feature type="compositionally biased region" description="Acidic residues" evidence="1">
    <location>
        <begin position="216"/>
        <end position="228"/>
    </location>
</feature>
<dbReference type="AlphaFoldDB" id="A0A2R6QNA5"/>
<feature type="compositionally biased region" description="Basic and acidic residues" evidence="1">
    <location>
        <begin position="537"/>
        <end position="555"/>
    </location>
</feature>
<proteinExistence type="predicted"/>
<organism evidence="4 5">
    <name type="scientific">Actinidia chinensis var. chinensis</name>
    <name type="common">Chinese soft-hair kiwi</name>
    <dbReference type="NCBI Taxonomy" id="1590841"/>
    <lineage>
        <taxon>Eukaryota</taxon>
        <taxon>Viridiplantae</taxon>
        <taxon>Streptophyta</taxon>
        <taxon>Embryophyta</taxon>
        <taxon>Tracheophyta</taxon>
        <taxon>Spermatophyta</taxon>
        <taxon>Magnoliopsida</taxon>
        <taxon>eudicotyledons</taxon>
        <taxon>Gunneridae</taxon>
        <taxon>Pentapetalae</taxon>
        <taxon>asterids</taxon>
        <taxon>Ericales</taxon>
        <taxon>Actinidiaceae</taxon>
        <taxon>Actinidia</taxon>
    </lineage>
</organism>
<dbReference type="OMA" id="SHRNECL"/>
<evidence type="ECO:0000256" key="1">
    <source>
        <dbReference type="SAM" id="MobiDB-lite"/>
    </source>
</evidence>
<sequence>MKRNDEDEEGEERGREKKAREWEQQKVSGVGEKKDDEEVEDPKPVGDVVRVSGRGRGRQSHYEAYEYDGIRFDLEDPVLVSPEKKSEKPYIAILKDITQKKDGSMDVTGQWFYRPEEAKKEGGGNWQSRDTRELFYSFHLDSVPAETVMHKCVVHFIPLNKQIPNRKQHPGFIVQKVYDTGRKRLLKLTGKHYEENQQHEIDVLVQKTLSRLGDLPDIETGDAPTDQEDQLKNGRLGRKNMSPVETSRGDEAGKSGQYVKAGTPESLTNTASEYYTILSNFKALTGETQRDKWLERLLQGMQVICSSIDNEKSDDIDKGRSHSTNQTCDSNSESANGSQENRGGTTFVWPDAAVPAVTALEKAAHDTLSSDSKYNQKMRTLLFNLKKTALLARRLLNGELEPSKILSMSPVELKEGLTAEEIASKKPEESKSIQMTDARCKRCMEKKVGVTGIIKAGLGEHYQLECIACGNTWYASRDEASTLTIDRPSTYKSVGTAPWATAKFEDVEKKVVTPGDSEKSADDIFNKTTEACMPVLDTHKPFNKPRTEDNAKDAE</sequence>
<dbReference type="PANTHER" id="PTHR46871">
    <property type="entry name" value="BROMO-ADJACENT HOMOLOGY (BAH) DOMAIN-CONTAINING PROTEIN"/>
    <property type="match status" value="1"/>
</dbReference>
<dbReference type="InterPro" id="IPR036575">
    <property type="entry name" value="TFIIS_cen_dom_sf"/>
</dbReference>
<dbReference type="PROSITE" id="PS51038">
    <property type="entry name" value="BAH"/>
    <property type="match status" value="1"/>
</dbReference>
<dbReference type="Gene3D" id="1.10.472.30">
    <property type="entry name" value="Transcription elongation factor S-II, central domain"/>
    <property type="match status" value="1"/>
</dbReference>
<dbReference type="InParanoid" id="A0A2R6QNA5"/>
<dbReference type="Gramene" id="PSS11406">
    <property type="protein sequence ID" value="PSS11406"/>
    <property type="gene ID" value="CEY00_Acc15681"/>
</dbReference>
<dbReference type="OrthoDB" id="1739907at2759"/>
<feature type="compositionally biased region" description="Polar residues" evidence="1">
    <location>
        <begin position="322"/>
        <end position="344"/>
    </location>
</feature>
<comment type="caution">
    <text evidence="4">The sequence shown here is derived from an EMBL/GenBank/DDBJ whole genome shotgun (WGS) entry which is preliminary data.</text>
</comment>
<dbReference type="Proteomes" id="UP000241394">
    <property type="component" value="Chromosome LG14"/>
</dbReference>
<feature type="domain" description="BAH" evidence="2">
    <location>
        <begin position="70"/>
        <end position="189"/>
    </location>
</feature>
<dbReference type="SMART" id="SM00439">
    <property type="entry name" value="BAH"/>
    <property type="match status" value="1"/>
</dbReference>
<name>A0A2R6QNA5_ACTCC</name>
<feature type="compositionally biased region" description="Acidic residues" evidence="1">
    <location>
        <begin position="1"/>
        <end position="11"/>
    </location>
</feature>
<dbReference type="Gene3D" id="2.30.30.490">
    <property type="match status" value="1"/>
</dbReference>
<evidence type="ECO:0000313" key="4">
    <source>
        <dbReference type="EMBL" id="PSS11406.1"/>
    </source>
</evidence>
<dbReference type="GO" id="GO:0006351">
    <property type="term" value="P:DNA-templated transcription"/>
    <property type="evidence" value="ECO:0007669"/>
    <property type="project" value="InterPro"/>
</dbReference>
<dbReference type="Pfam" id="PF01426">
    <property type="entry name" value="BAH"/>
    <property type="match status" value="1"/>
</dbReference>
<keyword evidence="5" id="KW-1185">Reference proteome</keyword>
<reference evidence="5" key="2">
    <citation type="journal article" date="2018" name="BMC Genomics">
        <title>A manually annotated Actinidia chinensis var. chinensis (kiwifruit) genome highlights the challenges associated with draft genomes and gene prediction in plants.</title>
        <authorList>
            <person name="Pilkington S.M."/>
            <person name="Crowhurst R."/>
            <person name="Hilario E."/>
            <person name="Nardozza S."/>
            <person name="Fraser L."/>
            <person name="Peng Y."/>
            <person name="Gunaseelan K."/>
            <person name="Simpson R."/>
            <person name="Tahir J."/>
            <person name="Deroles S.C."/>
            <person name="Templeton K."/>
            <person name="Luo Z."/>
            <person name="Davy M."/>
            <person name="Cheng C."/>
            <person name="McNeilage M."/>
            <person name="Scaglione D."/>
            <person name="Liu Y."/>
            <person name="Zhang Q."/>
            <person name="Datson P."/>
            <person name="De Silva N."/>
            <person name="Gardiner S.E."/>
            <person name="Bassett H."/>
            <person name="Chagne D."/>
            <person name="McCallum J."/>
            <person name="Dzierzon H."/>
            <person name="Deng C."/>
            <person name="Wang Y.Y."/>
            <person name="Barron L."/>
            <person name="Manako K."/>
            <person name="Bowen J."/>
            <person name="Foster T.M."/>
            <person name="Erridge Z.A."/>
            <person name="Tiffin H."/>
            <person name="Waite C.N."/>
            <person name="Davies K.M."/>
            <person name="Grierson E.P."/>
            <person name="Laing W.A."/>
            <person name="Kirk R."/>
            <person name="Chen X."/>
            <person name="Wood M."/>
            <person name="Montefiori M."/>
            <person name="Brummell D.A."/>
            <person name="Schwinn K.E."/>
            <person name="Catanach A."/>
            <person name="Fullerton C."/>
            <person name="Li D."/>
            <person name="Meiyalaghan S."/>
            <person name="Nieuwenhuizen N."/>
            <person name="Read N."/>
            <person name="Prakash R."/>
            <person name="Hunter D."/>
            <person name="Zhang H."/>
            <person name="McKenzie M."/>
            <person name="Knabel M."/>
            <person name="Harris A."/>
            <person name="Allan A.C."/>
            <person name="Gleave A."/>
            <person name="Chen A."/>
            <person name="Janssen B.J."/>
            <person name="Plunkett B."/>
            <person name="Ampomah-Dwamena C."/>
            <person name="Voogd C."/>
            <person name="Leif D."/>
            <person name="Lafferty D."/>
            <person name="Souleyre E.J.F."/>
            <person name="Varkonyi-Gasic E."/>
            <person name="Gambi F."/>
            <person name="Hanley J."/>
            <person name="Yao J.L."/>
            <person name="Cheung J."/>
            <person name="David K.M."/>
            <person name="Warren B."/>
            <person name="Marsh K."/>
            <person name="Snowden K.C."/>
            <person name="Lin-Wang K."/>
            <person name="Brian L."/>
            <person name="Martinez-Sanchez M."/>
            <person name="Wang M."/>
            <person name="Ileperuma N."/>
            <person name="Macnee N."/>
            <person name="Campin R."/>
            <person name="McAtee P."/>
            <person name="Drummond R.S.M."/>
            <person name="Espley R.V."/>
            <person name="Ireland H.S."/>
            <person name="Wu R."/>
            <person name="Atkinson R.G."/>
            <person name="Karunairetnam S."/>
            <person name="Bulley S."/>
            <person name="Chunkath S."/>
            <person name="Hanley Z."/>
            <person name="Storey R."/>
            <person name="Thrimawithana A.H."/>
            <person name="Thomson S."/>
            <person name="David C."/>
            <person name="Testolin R."/>
            <person name="Huang H."/>
            <person name="Hellens R.P."/>
            <person name="Schaffer R.J."/>
        </authorList>
    </citation>
    <scope>NUCLEOTIDE SEQUENCE [LARGE SCALE GENOMIC DNA]</scope>
    <source>
        <strain evidence="5">cv. Red5</strain>
    </source>
</reference>
<dbReference type="Pfam" id="PF07500">
    <property type="entry name" value="TFIIS_M"/>
    <property type="match status" value="1"/>
</dbReference>
<feature type="region of interest" description="Disordered" evidence="1">
    <location>
        <begin position="1"/>
        <end position="54"/>
    </location>
</feature>
<feature type="region of interest" description="Disordered" evidence="1">
    <location>
        <begin position="536"/>
        <end position="555"/>
    </location>
</feature>
<dbReference type="InterPro" id="IPR001025">
    <property type="entry name" value="BAH_dom"/>
</dbReference>
<dbReference type="SUPFAM" id="SSF46942">
    <property type="entry name" value="Elongation factor TFIIS domain 2"/>
    <property type="match status" value="1"/>
</dbReference>
<evidence type="ECO:0000313" key="5">
    <source>
        <dbReference type="Proteomes" id="UP000241394"/>
    </source>
</evidence>
<dbReference type="EMBL" id="NKQK01000014">
    <property type="protein sequence ID" value="PSS11406.1"/>
    <property type="molecule type" value="Genomic_DNA"/>
</dbReference>
<evidence type="ECO:0000259" key="2">
    <source>
        <dbReference type="PROSITE" id="PS51038"/>
    </source>
</evidence>
<dbReference type="STRING" id="1590841.A0A2R6QNA5"/>
<evidence type="ECO:0000259" key="3">
    <source>
        <dbReference type="PROSITE" id="PS51321"/>
    </source>
</evidence>
<dbReference type="PROSITE" id="PS51321">
    <property type="entry name" value="TFIIS_CENTRAL"/>
    <property type="match status" value="1"/>
</dbReference>
<dbReference type="FunCoup" id="A0A2R6QNA5">
    <property type="interactions" value="2860"/>
</dbReference>
<dbReference type="GO" id="GO:0003682">
    <property type="term" value="F:chromatin binding"/>
    <property type="evidence" value="ECO:0007669"/>
    <property type="project" value="InterPro"/>
</dbReference>
<protein>
    <submittedName>
        <fullName evidence="4">Chromatin remodeling protein like</fullName>
    </submittedName>
</protein>
<feature type="compositionally biased region" description="Basic and acidic residues" evidence="1">
    <location>
        <begin position="311"/>
        <end position="320"/>
    </location>
</feature>